<dbReference type="InterPro" id="IPR050229">
    <property type="entry name" value="GlpE_sulfurtransferase"/>
</dbReference>
<dbReference type="Proteomes" id="UP000254848">
    <property type="component" value="Unassembled WGS sequence"/>
</dbReference>
<dbReference type="AlphaFoldDB" id="A0A370QVB6"/>
<comment type="caution">
    <text evidence="3">The sequence shown here is derived from an EMBL/GenBank/DDBJ whole genome shotgun (WGS) entry which is preliminary data.</text>
</comment>
<gene>
    <name evidence="3" type="ORF">C8D90_103256</name>
</gene>
<evidence type="ECO:0000313" key="4">
    <source>
        <dbReference type="Proteomes" id="UP000254848"/>
    </source>
</evidence>
<dbReference type="OrthoDB" id="9808735at2"/>
<dbReference type="EMBL" id="QRAP01000003">
    <property type="protein sequence ID" value="RDK92863.1"/>
    <property type="molecule type" value="Genomic_DNA"/>
</dbReference>
<dbReference type="GO" id="GO:0016740">
    <property type="term" value="F:transferase activity"/>
    <property type="evidence" value="ECO:0007669"/>
    <property type="project" value="UniProtKB-KW"/>
</dbReference>
<dbReference type="PANTHER" id="PTHR43031">
    <property type="entry name" value="FAD-DEPENDENT OXIDOREDUCTASE"/>
    <property type="match status" value="1"/>
</dbReference>
<keyword evidence="4" id="KW-1185">Reference proteome</keyword>
<dbReference type="PROSITE" id="PS50206">
    <property type="entry name" value="RHODANESE_3"/>
    <property type="match status" value="1"/>
</dbReference>
<dbReference type="InterPro" id="IPR036873">
    <property type="entry name" value="Rhodanese-like_dom_sf"/>
</dbReference>
<dbReference type="SUPFAM" id="SSF52821">
    <property type="entry name" value="Rhodanese/Cell cycle control phosphatase"/>
    <property type="match status" value="1"/>
</dbReference>
<protein>
    <submittedName>
        <fullName evidence="3">Rhodanese-related sulfurtransferase</fullName>
    </submittedName>
</protein>
<dbReference type="PANTHER" id="PTHR43031:SF18">
    <property type="entry name" value="RHODANESE-RELATED SULFURTRANSFERASES"/>
    <property type="match status" value="1"/>
</dbReference>
<dbReference type="CDD" id="cd00158">
    <property type="entry name" value="RHOD"/>
    <property type="match status" value="1"/>
</dbReference>
<feature type="domain" description="Rhodanese" evidence="2">
    <location>
        <begin position="52"/>
        <end position="143"/>
    </location>
</feature>
<name>A0A370QVB6_9GAMM</name>
<dbReference type="Gene3D" id="3.40.250.10">
    <property type="entry name" value="Rhodanese-like domain"/>
    <property type="match status" value="1"/>
</dbReference>
<dbReference type="SMART" id="SM00450">
    <property type="entry name" value="RHOD"/>
    <property type="match status" value="1"/>
</dbReference>
<keyword evidence="1" id="KW-0812">Transmembrane</keyword>
<evidence type="ECO:0000256" key="1">
    <source>
        <dbReference type="SAM" id="Phobius"/>
    </source>
</evidence>
<keyword evidence="1" id="KW-0472">Membrane</keyword>
<keyword evidence="3" id="KW-0808">Transferase</keyword>
<dbReference type="Pfam" id="PF00581">
    <property type="entry name" value="Rhodanese"/>
    <property type="match status" value="1"/>
</dbReference>
<accession>A0A370QVB6</accession>
<dbReference type="InterPro" id="IPR001763">
    <property type="entry name" value="Rhodanese-like_dom"/>
</dbReference>
<feature type="transmembrane region" description="Helical" evidence="1">
    <location>
        <begin position="12"/>
        <end position="32"/>
    </location>
</feature>
<reference evidence="3 4" key="1">
    <citation type="submission" date="2018-07" db="EMBL/GenBank/DDBJ databases">
        <title>Genomic Encyclopedia of Type Strains, Phase IV (KMG-IV): sequencing the most valuable type-strain genomes for metagenomic binning, comparative biology and taxonomic classification.</title>
        <authorList>
            <person name="Goeker M."/>
        </authorList>
    </citation>
    <scope>NUCLEOTIDE SEQUENCE [LARGE SCALE GENOMIC DNA]</scope>
    <source>
        <strain evidence="3 4">DSM 103736</strain>
    </source>
</reference>
<evidence type="ECO:0000313" key="3">
    <source>
        <dbReference type="EMBL" id="RDK92863.1"/>
    </source>
</evidence>
<organism evidence="3 4">
    <name type="scientific">Enterobacillus tribolii</name>
    <dbReference type="NCBI Taxonomy" id="1487935"/>
    <lineage>
        <taxon>Bacteria</taxon>
        <taxon>Pseudomonadati</taxon>
        <taxon>Pseudomonadota</taxon>
        <taxon>Gammaproteobacteria</taxon>
        <taxon>Enterobacterales</taxon>
        <taxon>Hafniaceae</taxon>
        <taxon>Enterobacillus</taxon>
    </lineage>
</organism>
<keyword evidence="1" id="KW-1133">Transmembrane helix</keyword>
<proteinExistence type="predicted"/>
<sequence>MQMQEIMQFVSAHPILSVAWIVLFVAVVVMTFKSRFSKVKEISRGEATHLINKEDAVVVDTRTREDFRRGHITNAINLTPSDLKSGSLGELAKFKGQPVIIVCANGTTARESGEHVVKAGFDRVFTLKDGIAGWVADNLPLARGK</sequence>
<evidence type="ECO:0000259" key="2">
    <source>
        <dbReference type="PROSITE" id="PS50206"/>
    </source>
</evidence>